<dbReference type="Ensembl" id="ENSCPRT00005000483.1">
    <property type="protein sequence ID" value="ENSCPRP00005000396.1"/>
    <property type="gene ID" value="ENSCPRG00005000310.1"/>
</dbReference>
<evidence type="ECO:0000256" key="2">
    <source>
        <dbReference type="ARBA" id="ARBA00022729"/>
    </source>
</evidence>
<feature type="domain" description="Torsin-1A C-terminal" evidence="7">
    <location>
        <begin position="175"/>
        <end position="229"/>
    </location>
</feature>
<keyword evidence="4" id="KW-0067">ATP-binding</keyword>
<dbReference type="SUPFAM" id="SSF52540">
    <property type="entry name" value="P-loop containing nucleoside triphosphate hydrolases"/>
    <property type="match status" value="1"/>
</dbReference>
<accession>A0A7M4DVH8</accession>
<dbReference type="PANTHER" id="PTHR10760:SF4">
    <property type="entry name" value="TORSIN-2A"/>
    <property type="match status" value="1"/>
</dbReference>
<evidence type="ECO:0000256" key="3">
    <source>
        <dbReference type="ARBA" id="ARBA00022741"/>
    </source>
</evidence>
<dbReference type="GO" id="GO:0005788">
    <property type="term" value="C:endoplasmic reticulum lumen"/>
    <property type="evidence" value="ECO:0007669"/>
    <property type="project" value="TreeGrafter"/>
</dbReference>
<reference evidence="8" key="2">
    <citation type="submission" date="2025-09" db="UniProtKB">
        <authorList>
            <consortium name="Ensembl"/>
        </authorList>
    </citation>
    <scope>IDENTIFICATION</scope>
</reference>
<evidence type="ECO:0000256" key="4">
    <source>
        <dbReference type="ARBA" id="ARBA00022840"/>
    </source>
</evidence>
<evidence type="ECO:0000313" key="8">
    <source>
        <dbReference type="Ensembl" id="ENSCPRP00005000396.1"/>
    </source>
</evidence>
<gene>
    <name evidence="8" type="primary">TOR2A</name>
</gene>
<sequence>MIPTHAPAITGATQAAESGYTLLCGNSSSTTSPWHSQAFFKKEKNLPQENLRNWIQGNLTSCGRSVFLFDEMDKMYPGLIDVIKPFLGPSWVVFGTNYRKAIFIFISNAGEEQINQMALELWRARKDPEEINLPELESAISKAVFENPENGFWKSEIIQEQLIDVFVPFFPLRRHHVKQCVVNELAQLGLEESPAVVQEVSDSISYFPKEEQVFSSTGCKTVASRINFFL</sequence>
<dbReference type="PANTHER" id="PTHR10760">
    <property type="entry name" value="TORSIN"/>
    <property type="match status" value="1"/>
</dbReference>
<dbReference type="InterPro" id="IPR027417">
    <property type="entry name" value="P-loop_NTPase"/>
</dbReference>
<dbReference type="AlphaFoldDB" id="A0A7M4DVH8"/>
<proteinExistence type="inferred from homology"/>
<comment type="similarity">
    <text evidence="1">Belongs to the ClpA/ClpB family. Torsin subfamily.</text>
</comment>
<keyword evidence="3" id="KW-0547">Nucleotide-binding</keyword>
<dbReference type="Pfam" id="PF21376">
    <property type="entry name" value="TOR1A_C"/>
    <property type="match status" value="1"/>
</dbReference>
<name>A0A7M4DVH8_CROPO</name>
<dbReference type="Gene3D" id="3.40.50.300">
    <property type="entry name" value="P-loop containing nucleotide triphosphate hydrolases"/>
    <property type="match status" value="1"/>
</dbReference>
<dbReference type="InterPro" id="IPR010448">
    <property type="entry name" value="Torsin"/>
</dbReference>
<dbReference type="GeneTree" id="ENSGT00950000182888"/>
<protein>
    <recommendedName>
        <fullName evidence="6">Torsin family 2 member A</fullName>
    </recommendedName>
</protein>
<keyword evidence="9" id="KW-1185">Reference proteome</keyword>
<evidence type="ECO:0000259" key="7">
    <source>
        <dbReference type="Pfam" id="PF21376"/>
    </source>
</evidence>
<dbReference type="GO" id="GO:0005524">
    <property type="term" value="F:ATP binding"/>
    <property type="evidence" value="ECO:0007669"/>
    <property type="project" value="UniProtKB-KW"/>
</dbReference>
<organism evidence="8 9">
    <name type="scientific">Crocodylus porosus</name>
    <name type="common">Saltwater crocodile</name>
    <name type="synonym">Estuarine crocodile</name>
    <dbReference type="NCBI Taxonomy" id="8502"/>
    <lineage>
        <taxon>Eukaryota</taxon>
        <taxon>Metazoa</taxon>
        <taxon>Chordata</taxon>
        <taxon>Craniata</taxon>
        <taxon>Vertebrata</taxon>
        <taxon>Euteleostomi</taxon>
        <taxon>Archelosauria</taxon>
        <taxon>Archosauria</taxon>
        <taxon>Crocodylia</taxon>
        <taxon>Longirostres</taxon>
        <taxon>Crocodylidae</taxon>
        <taxon>Crocodylus</taxon>
    </lineage>
</organism>
<reference evidence="8" key="1">
    <citation type="submission" date="2025-08" db="UniProtKB">
        <authorList>
            <consortium name="Ensembl"/>
        </authorList>
    </citation>
    <scope>IDENTIFICATION</scope>
</reference>
<evidence type="ECO:0000256" key="5">
    <source>
        <dbReference type="ARBA" id="ARBA00023180"/>
    </source>
</evidence>
<dbReference type="InterPro" id="IPR049337">
    <property type="entry name" value="TOR1A_C"/>
</dbReference>
<evidence type="ECO:0000256" key="1">
    <source>
        <dbReference type="ARBA" id="ARBA00006235"/>
    </source>
</evidence>
<dbReference type="Proteomes" id="UP000594220">
    <property type="component" value="Unplaced"/>
</dbReference>
<keyword evidence="5" id="KW-0325">Glycoprotein</keyword>
<keyword evidence="2" id="KW-0732">Signal</keyword>
<evidence type="ECO:0000256" key="6">
    <source>
        <dbReference type="ARBA" id="ARBA00042469"/>
    </source>
</evidence>
<dbReference type="GO" id="GO:0005635">
    <property type="term" value="C:nuclear envelope"/>
    <property type="evidence" value="ECO:0007669"/>
    <property type="project" value="TreeGrafter"/>
</dbReference>
<dbReference type="GO" id="GO:0016887">
    <property type="term" value="F:ATP hydrolysis activity"/>
    <property type="evidence" value="ECO:0007669"/>
    <property type="project" value="InterPro"/>
</dbReference>
<evidence type="ECO:0000313" key="9">
    <source>
        <dbReference type="Proteomes" id="UP000594220"/>
    </source>
</evidence>